<dbReference type="AlphaFoldDB" id="M7TKG1"/>
<dbReference type="OMA" id="REEVSWV"/>
<organism evidence="2 3">
    <name type="scientific">Eutypa lata (strain UCR-EL1)</name>
    <name type="common">Grapevine dieback disease fungus</name>
    <name type="synonym">Eutypa armeniacae</name>
    <dbReference type="NCBI Taxonomy" id="1287681"/>
    <lineage>
        <taxon>Eukaryota</taxon>
        <taxon>Fungi</taxon>
        <taxon>Dikarya</taxon>
        <taxon>Ascomycota</taxon>
        <taxon>Pezizomycotina</taxon>
        <taxon>Sordariomycetes</taxon>
        <taxon>Xylariomycetidae</taxon>
        <taxon>Xylariales</taxon>
        <taxon>Diatrypaceae</taxon>
        <taxon>Eutypa</taxon>
    </lineage>
</organism>
<accession>M7TKG1</accession>
<protein>
    <submittedName>
        <fullName evidence="2">Putative hydroxyproline-rich glyco protein</fullName>
    </submittedName>
</protein>
<gene>
    <name evidence="2" type="ORF">UCREL1_5812</name>
</gene>
<reference evidence="3" key="1">
    <citation type="journal article" date="2013" name="Genome Announc.">
        <title>Draft genome sequence of the grapevine dieback fungus Eutypa lata UCR-EL1.</title>
        <authorList>
            <person name="Blanco-Ulate B."/>
            <person name="Rolshausen P.E."/>
            <person name="Cantu D."/>
        </authorList>
    </citation>
    <scope>NUCLEOTIDE SEQUENCE [LARGE SCALE GENOMIC DNA]</scope>
    <source>
        <strain evidence="3">UCR-EL1</strain>
    </source>
</reference>
<name>M7TKG1_EUTLA</name>
<proteinExistence type="predicted"/>
<dbReference type="EMBL" id="KB706488">
    <property type="protein sequence ID" value="EMR67195.1"/>
    <property type="molecule type" value="Genomic_DNA"/>
</dbReference>
<feature type="compositionally biased region" description="Low complexity" evidence="1">
    <location>
        <begin position="23"/>
        <end position="34"/>
    </location>
</feature>
<feature type="compositionally biased region" description="Low complexity" evidence="1">
    <location>
        <begin position="219"/>
        <end position="236"/>
    </location>
</feature>
<sequence>MDDATASEAAGSQSSEPPHHDGNTGSSSSSNNSTQQDLPHVILIDPTGDLLLDVTFETSKSTLKAATAAARKANLTTTTTNARLTGQAPPLPPSAARVRLAFRVDRAQLRQHSRYFAKLLDVETSQFREARDVAAALERLAARGVEPGSAEPRDLPRVGIVDDDEATRYAGREGVFADLLRILHGREVSALGGDVNGNGKGEGEGVKDGDGKDAKKKSATTTVATPTTAVTTTPTKGAGGGKGAVNGSRQQHQQKQKQKQRLTPQKQQQKQVTSAAPVVGMPFVVTLAVLADRFDCTAAVSRWLTSAGPKVRWPVTSHSSIAAATGGKSMKGGPPLPSTTAATVARDGDAAAMAPSMSRGTEELLRQKILVAWLLDLPMRFQNATRELILNGSCQWSAFEAGEEEGEEGEVGGDGGAMGASWWYLPDGLEQELQHRRHTILNTVASIPQHFLRLYSTPRATGRQCKLGYDSSAACDSYQLGEMVKFLLHKRLLHLTDYSPRSLDALATTTDDAALAPVDALLAALRQCPAYQIDKHHHNCGLRTRLLPVLDFVRGLLSAGSVPISRAAWRRDRANAAWMPGGADAGYGYGYGGGGGGSSRWQDARADADDAGSKPFRFTRSLLGDQRLRFENAMGADKFARDVFTASSWDWTAED</sequence>
<dbReference type="eggNOG" id="ENOG502S016">
    <property type="taxonomic scope" value="Eukaryota"/>
</dbReference>
<dbReference type="HOGENOM" id="CLU_024593_0_0_1"/>
<evidence type="ECO:0000313" key="3">
    <source>
        <dbReference type="Proteomes" id="UP000012174"/>
    </source>
</evidence>
<dbReference type="Proteomes" id="UP000012174">
    <property type="component" value="Unassembled WGS sequence"/>
</dbReference>
<evidence type="ECO:0000256" key="1">
    <source>
        <dbReference type="SAM" id="MobiDB-lite"/>
    </source>
</evidence>
<feature type="region of interest" description="Disordered" evidence="1">
    <location>
        <begin position="1"/>
        <end position="35"/>
    </location>
</feature>
<feature type="region of interest" description="Disordered" evidence="1">
    <location>
        <begin position="190"/>
        <end position="274"/>
    </location>
</feature>
<feature type="compositionally biased region" description="Low complexity" evidence="1">
    <location>
        <begin position="261"/>
        <end position="271"/>
    </location>
</feature>
<dbReference type="KEGG" id="ela:UCREL1_5812"/>
<evidence type="ECO:0000313" key="2">
    <source>
        <dbReference type="EMBL" id="EMR67195.1"/>
    </source>
</evidence>
<dbReference type="OrthoDB" id="5398371at2759"/>
<feature type="compositionally biased region" description="Basic and acidic residues" evidence="1">
    <location>
        <begin position="201"/>
        <end position="213"/>
    </location>
</feature>
<keyword evidence="3" id="KW-1185">Reference proteome</keyword>